<comment type="caution">
    <text evidence="1">The sequence shown here is derived from an EMBL/GenBank/DDBJ whole genome shotgun (WGS) entry which is preliminary data.</text>
</comment>
<keyword evidence="2" id="KW-1185">Reference proteome</keyword>
<evidence type="ECO:0000313" key="1">
    <source>
        <dbReference type="EMBL" id="GGK34741.1"/>
    </source>
</evidence>
<reference evidence="2" key="1">
    <citation type="journal article" date="2019" name="Int. J. Syst. Evol. Microbiol.">
        <title>The Global Catalogue of Microorganisms (GCM) 10K type strain sequencing project: providing services to taxonomists for standard genome sequencing and annotation.</title>
        <authorList>
            <consortium name="The Broad Institute Genomics Platform"/>
            <consortium name="The Broad Institute Genome Sequencing Center for Infectious Disease"/>
            <person name="Wu L."/>
            <person name="Ma J."/>
        </authorList>
    </citation>
    <scope>NUCLEOTIDE SEQUENCE [LARGE SCALE GENOMIC DNA]</scope>
    <source>
        <strain evidence="2">JCM 30331</strain>
    </source>
</reference>
<gene>
    <name evidence="1" type="ORF">GCM10008955_30880</name>
</gene>
<evidence type="ECO:0000313" key="2">
    <source>
        <dbReference type="Proteomes" id="UP000647587"/>
    </source>
</evidence>
<sequence>MTADLLKDLHTSLDRRMRPEDLLRPIEHLLGDLITDPERRRLFQARTLSKWANPFGWSSMTEDFHRPEGMARQLSVAGALFSAPLPDPHTVSDTHIGQYLEQAEAEIGKRVGESDFLRDRLNREARQQAGLELSKRQYNKRFRLAGRLERKRQKVVRELEKRALTLISKSRLASELPFEDFARDARTAAFIAYYTARCHVRSEFTIAGQARAYDEIADLLFRQCRQSTSTHWWAIAKVYPDAEVLAHLTESQQGELLGRFYAVLERTAALMQEVWAVSNINRETMVVRRGNDSTTWNLLAGAWNKARDGWMAALYALDADEVLDAVCPGKALRLMAGDVAWWHQSAGGDLDPNTAVWSRLPLPWEVLLGDTVCTRASVTEACQEAGLDPQKSGWVAPRDRARVAPFRPTPELVHGVSVGSPALAKLLRQAGVFSGKPLRQTAH</sequence>
<evidence type="ECO:0008006" key="3">
    <source>
        <dbReference type="Google" id="ProtNLM"/>
    </source>
</evidence>
<name>A0ABQ2F060_9DEIO</name>
<dbReference type="Proteomes" id="UP000647587">
    <property type="component" value="Unassembled WGS sequence"/>
</dbReference>
<proteinExistence type="predicted"/>
<dbReference type="EMBL" id="BMPP01000014">
    <property type="protein sequence ID" value="GGK34741.1"/>
    <property type="molecule type" value="Genomic_DNA"/>
</dbReference>
<dbReference type="RefSeq" id="WP_189010381.1">
    <property type="nucleotide sequence ID" value="NZ_BMPP01000014.1"/>
</dbReference>
<organism evidence="1 2">
    <name type="scientific">Deinococcus malanensis</name>
    <dbReference type="NCBI Taxonomy" id="1706855"/>
    <lineage>
        <taxon>Bacteria</taxon>
        <taxon>Thermotogati</taxon>
        <taxon>Deinococcota</taxon>
        <taxon>Deinococci</taxon>
        <taxon>Deinococcales</taxon>
        <taxon>Deinococcaceae</taxon>
        <taxon>Deinococcus</taxon>
    </lineage>
</organism>
<protein>
    <recommendedName>
        <fullName evidence="3">DUF2357 domain-containing protein</fullName>
    </recommendedName>
</protein>
<accession>A0ABQ2F060</accession>